<feature type="transmembrane region" description="Helical" evidence="9">
    <location>
        <begin position="266"/>
        <end position="288"/>
    </location>
</feature>
<keyword evidence="4" id="KW-1003">Cell membrane</keyword>
<comment type="subcellular location">
    <subcellularLocation>
        <location evidence="1">Cell membrane</location>
        <topology evidence="1">Multi-pass membrane protein</topology>
    </subcellularLocation>
</comment>
<evidence type="ECO:0000256" key="2">
    <source>
        <dbReference type="ARBA" id="ARBA00008240"/>
    </source>
</evidence>
<dbReference type="Pfam" id="PF07690">
    <property type="entry name" value="MFS_1"/>
    <property type="match status" value="1"/>
</dbReference>
<protein>
    <submittedName>
        <fullName evidence="11">MFS transporter</fullName>
    </submittedName>
</protein>
<organism evidence="11 12">
    <name type="scientific">Paraburkholderia polaris</name>
    <dbReference type="NCBI Taxonomy" id="2728848"/>
    <lineage>
        <taxon>Bacteria</taxon>
        <taxon>Pseudomonadati</taxon>
        <taxon>Pseudomonadota</taxon>
        <taxon>Betaproteobacteria</taxon>
        <taxon>Burkholderiales</taxon>
        <taxon>Burkholderiaceae</taxon>
        <taxon>Paraburkholderia</taxon>
    </lineage>
</organism>
<keyword evidence="12" id="KW-1185">Reference proteome</keyword>
<dbReference type="GO" id="GO:0015293">
    <property type="term" value="F:symporter activity"/>
    <property type="evidence" value="ECO:0007669"/>
    <property type="project" value="UniProtKB-KW"/>
</dbReference>
<feature type="transmembrane region" description="Helical" evidence="9">
    <location>
        <begin position="218"/>
        <end position="237"/>
    </location>
</feature>
<dbReference type="RefSeq" id="WP_169487452.1">
    <property type="nucleotide sequence ID" value="NZ_JABBGJ010000023.1"/>
</dbReference>
<comment type="caution">
    <text evidence="11">The sequence shown here is derived from an EMBL/GenBank/DDBJ whole genome shotgun (WGS) entry which is preliminary data.</text>
</comment>
<keyword evidence="7 9" id="KW-1133">Transmembrane helix</keyword>
<keyword evidence="6" id="KW-0769">Symport</keyword>
<evidence type="ECO:0000313" key="12">
    <source>
        <dbReference type="Proteomes" id="UP000544134"/>
    </source>
</evidence>
<gene>
    <name evidence="11" type="ORF">HHL24_21685</name>
</gene>
<reference evidence="11 12" key="1">
    <citation type="submission" date="2020-04" db="EMBL/GenBank/DDBJ databases">
        <title>Paraburkholderia sp. RP-4-7 isolated from soil.</title>
        <authorList>
            <person name="Dahal R.H."/>
        </authorList>
    </citation>
    <scope>NUCLEOTIDE SEQUENCE [LARGE SCALE GENOMIC DNA]</scope>
    <source>
        <strain evidence="11 12">RP-4-7</strain>
    </source>
</reference>
<keyword evidence="5 9" id="KW-0812">Transmembrane</keyword>
<dbReference type="PANTHER" id="PTHR43528">
    <property type="entry name" value="ALPHA-KETOGLUTARATE PERMEASE"/>
    <property type="match status" value="1"/>
</dbReference>
<feature type="transmembrane region" description="Helical" evidence="9">
    <location>
        <begin position="118"/>
        <end position="136"/>
    </location>
</feature>
<evidence type="ECO:0000256" key="6">
    <source>
        <dbReference type="ARBA" id="ARBA00022847"/>
    </source>
</evidence>
<dbReference type="InterPro" id="IPR051084">
    <property type="entry name" value="H+-coupled_symporters"/>
</dbReference>
<feature type="transmembrane region" description="Helical" evidence="9">
    <location>
        <begin position="142"/>
        <end position="162"/>
    </location>
</feature>
<proteinExistence type="inferred from homology"/>
<feature type="transmembrane region" description="Helical" evidence="9">
    <location>
        <begin position="300"/>
        <end position="321"/>
    </location>
</feature>
<dbReference type="PROSITE" id="PS00217">
    <property type="entry name" value="SUGAR_TRANSPORT_2"/>
    <property type="match status" value="1"/>
</dbReference>
<dbReference type="GO" id="GO:0005886">
    <property type="term" value="C:plasma membrane"/>
    <property type="evidence" value="ECO:0007669"/>
    <property type="project" value="UniProtKB-SubCell"/>
</dbReference>
<dbReference type="Proteomes" id="UP000544134">
    <property type="component" value="Unassembled WGS sequence"/>
</dbReference>
<accession>A0A848IIF1</accession>
<dbReference type="PANTHER" id="PTHR43528:SF3">
    <property type="entry name" value="CITRATE-PROTON SYMPORTER"/>
    <property type="match status" value="1"/>
</dbReference>
<dbReference type="PROSITE" id="PS50850">
    <property type="entry name" value="MFS"/>
    <property type="match status" value="1"/>
</dbReference>
<feature type="transmembrane region" description="Helical" evidence="9">
    <location>
        <begin position="429"/>
        <end position="446"/>
    </location>
</feature>
<dbReference type="InterPro" id="IPR011701">
    <property type="entry name" value="MFS"/>
</dbReference>
<name>A0A848IIF1_9BURK</name>
<dbReference type="Gene3D" id="1.20.1250.20">
    <property type="entry name" value="MFS general substrate transporter like domains"/>
    <property type="match status" value="2"/>
</dbReference>
<evidence type="ECO:0000259" key="10">
    <source>
        <dbReference type="PROSITE" id="PS50850"/>
    </source>
</evidence>
<dbReference type="InterPro" id="IPR005829">
    <property type="entry name" value="Sugar_transporter_CS"/>
</dbReference>
<feature type="transmembrane region" description="Helical" evidence="9">
    <location>
        <begin position="82"/>
        <end position="106"/>
    </location>
</feature>
<feature type="transmembrane region" description="Helical" evidence="9">
    <location>
        <begin position="395"/>
        <end position="417"/>
    </location>
</feature>
<evidence type="ECO:0000256" key="1">
    <source>
        <dbReference type="ARBA" id="ARBA00004651"/>
    </source>
</evidence>
<evidence type="ECO:0000313" key="11">
    <source>
        <dbReference type="EMBL" id="NMM00536.1"/>
    </source>
</evidence>
<dbReference type="InterPro" id="IPR036259">
    <property type="entry name" value="MFS_trans_sf"/>
</dbReference>
<evidence type="ECO:0000256" key="5">
    <source>
        <dbReference type="ARBA" id="ARBA00022692"/>
    </source>
</evidence>
<evidence type="ECO:0000256" key="3">
    <source>
        <dbReference type="ARBA" id="ARBA00022448"/>
    </source>
</evidence>
<dbReference type="EMBL" id="JABBGJ010000023">
    <property type="protein sequence ID" value="NMM00536.1"/>
    <property type="molecule type" value="Genomic_DNA"/>
</dbReference>
<evidence type="ECO:0000256" key="8">
    <source>
        <dbReference type="ARBA" id="ARBA00023136"/>
    </source>
</evidence>
<feature type="transmembrane region" description="Helical" evidence="9">
    <location>
        <begin position="358"/>
        <end position="383"/>
    </location>
</feature>
<feature type="transmembrane region" description="Helical" evidence="9">
    <location>
        <begin position="333"/>
        <end position="352"/>
    </location>
</feature>
<feature type="transmembrane region" description="Helical" evidence="9">
    <location>
        <begin position="183"/>
        <end position="206"/>
    </location>
</feature>
<sequence length="452" mass="47278">MANLHTSLQPASVDAVSQGPVQGLAPLSVPLSAETSAQPRASKFALIAATTLGNGLEMFDFTIYSFFAVLIGKLFFPSHTAFGSLLMAVATFGIGFVMRPLGGILIGNYADRAGRKAAMTLTIALMALGTALIGLAPTYAQIGLFAPLLIVLGRLLQGFSAGGEIGASTTLLMESGVQSTRGFLVSWQLASQGAAALVGALSGFLLSHFLAPADLESWGWRIPFLCGLLIGPVGLYIRRALHETHQATSRESSAFREVMAHHGRQVCVGILMIVGGTASMYIVVFYMPTYLIRVLHMPPGTAFLSGCVAGAVLLIGSPLAGLLSDRLPRRKPLVVGATVLGAVLIYPAFWLLNHTAQLGVALTVIAALVGCLALGSSSGFLILMEGFPKHVRATGLSVVYSIGVSVFGGFAQFIVTWLISTTGNPMSPAWYMVTCSAVSLGALAVLKEHRAD</sequence>
<dbReference type="InterPro" id="IPR020846">
    <property type="entry name" value="MFS_dom"/>
</dbReference>
<keyword evidence="3" id="KW-0813">Transport</keyword>
<comment type="similarity">
    <text evidence="2">Belongs to the major facilitator superfamily. Metabolite:H+ Symporter (MHS) family (TC 2.A.1.6) family.</text>
</comment>
<dbReference type="SUPFAM" id="SSF103473">
    <property type="entry name" value="MFS general substrate transporter"/>
    <property type="match status" value="1"/>
</dbReference>
<keyword evidence="8 9" id="KW-0472">Membrane</keyword>
<evidence type="ECO:0000256" key="9">
    <source>
        <dbReference type="SAM" id="Phobius"/>
    </source>
</evidence>
<feature type="domain" description="Major facilitator superfamily (MFS) profile" evidence="10">
    <location>
        <begin position="46"/>
        <end position="452"/>
    </location>
</feature>
<dbReference type="PROSITE" id="PS00216">
    <property type="entry name" value="SUGAR_TRANSPORT_1"/>
    <property type="match status" value="1"/>
</dbReference>
<feature type="transmembrane region" description="Helical" evidence="9">
    <location>
        <begin position="58"/>
        <end position="76"/>
    </location>
</feature>
<dbReference type="FunFam" id="1.20.1250.20:FF:000001">
    <property type="entry name" value="Dicarboxylate MFS transporter"/>
    <property type="match status" value="1"/>
</dbReference>
<evidence type="ECO:0000256" key="7">
    <source>
        <dbReference type="ARBA" id="ARBA00022989"/>
    </source>
</evidence>
<dbReference type="AlphaFoldDB" id="A0A848IIF1"/>
<evidence type="ECO:0000256" key="4">
    <source>
        <dbReference type="ARBA" id="ARBA00022475"/>
    </source>
</evidence>